<gene>
    <name evidence="2" type="ORF">Q5P01_008890</name>
</gene>
<protein>
    <submittedName>
        <fullName evidence="2">Uncharacterized protein</fullName>
    </submittedName>
</protein>
<name>A0AA88N4D0_CHASR</name>
<feature type="compositionally biased region" description="Basic and acidic residues" evidence="1">
    <location>
        <begin position="81"/>
        <end position="97"/>
    </location>
</feature>
<feature type="region of interest" description="Disordered" evidence="1">
    <location>
        <begin position="72"/>
        <end position="97"/>
    </location>
</feature>
<reference evidence="2" key="1">
    <citation type="submission" date="2023-07" db="EMBL/GenBank/DDBJ databases">
        <title>Chromosome-level Genome Assembly of Striped Snakehead (Channa striata).</title>
        <authorList>
            <person name="Liu H."/>
        </authorList>
    </citation>
    <scope>NUCLEOTIDE SEQUENCE</scope>
    <source>
        <strain evidence="2">Gz</strain>
        <tissue evidence="2">Muscle</tissue>
    </source>
</reference>
<sequence>MCRATRNNVEGNSEQVKNAVYETLPAAKLVKMQTAWLLQTAGASVVHAHPAIQPHLGASVSPTQCGFKRSGALKPAAGSSFRHDVSGRESESRGESERWAALRNRVFYNTTETSTA</sequence>
<dbReference type="EMBL" id="JAUPFM010000006">
    <property type="protein sequence ID" value="KAK2849056.1"/>
    <property type="molecule type" value="Genomic_DNA"/>
</dbReference>
<dbReference type="AlphaFoldDB" id="A0AA88N4D0"/>
<evidence type="ECO:0000256" key="1">
    <source>
        <dbReference type="SAM" id="MobiDB-lite"/>
    </source>
</evidence>
<organism evidence="2 3">
    <name type="scientific">Channa striata</name>
    <name type="common">Snakehead murrel</name>
    <name type="synonym">Ophicephalus striatus</name>
    <dbReference type="NCBI Taxonomy" id="64152"/>
    <lineage>
        <taxon>Eukaryota</taxon>
        <taxon>Metazoa</taxon>
        <taxon>Chordata</taxon>
        <taxon>Craniata</taxon>
        <taxon>Vertebrata</taxon>
        <taxon>Euteleostomi</taxon>
        <taxon>Actinopterygii</taxon>
        <taxon>Neopterygii</taxon>
        <taxon>Teleostei</taxon>
        <taxon>Neoteleostei</taxon>
        <taxon>Acanthomorphata</taxon>
        <taxon>Anabantaria</taxon>
        <taxon>Anabantiformes</taxon>
        <taxon>Channoidei</taxon>
        <taxon>Channidae</taxon>
        <taxon>Channa</taxon>
    </lineage>
</organism>
<evidence type="ECO:0000313" key="2">
    <source>
        <dbReference type="EMBL" id="KAK2849056.1"/>
    </source>
</evidence>
<comment type="caution">
    <text evidence="2">The sequence shown here is derived from an EMBL/GenBank/DDBJ whole genome shotgun (WGS) entry which is preliminary data.</text>
</comment>
<keyword evidence="3" id="KW-1185">Reference proteome</keyword>
<proteinExistence type="predicted"/>
<dbReference type="Proteomes" id="UP001187415">
    <property type="component" value="Unassembled WGS sequence"/>
</dbReference>
<evidence type="ECO:0000313" key="3">
    <source>
        <dbReference type="Proteomes" id="UP001187415"/>
    </source>
</evidence>
<accession>A0AA88N4D0</accession>